<dbReference type="KEGG" id="sla:SERLADRAFT_461822"/>
<dbReference type="EMBL" id="GL945431">
    <property type="protein sequence ID" value="EGO27773.1"/>
    <property type="molecule type" value="Genomic_DNA"/>
</dbReference>
<accession>F8NPY5</accession>
<organism>
    <name type="scientific">Serpula lacrymans var. lacrymans (strain S7.9)</name>
    <name type="common">Dry rot fungus</name>
    <dbReference type="NCBI Taxonomy" id="578457"/>
    <lineage>
        <taxon>Eukaryota</taxon>
        <taxon>Fungi</taxon>
        <taxon>Dikarya</taxon>
        <taxon>Basidiomycota</taxon>
        <taxon>Agaricomycotina</taxon>
        <taxon>Agaricomycetes</taxon>
        <taxon>Agaricomycetidae</taxon>
        <taxon>Boletales</taxon>
        <taxon>Coniophorineae</taxon>
        <taxon>Serpulaceae</taxon>
        <taxon>Serpula</taxon>
    </lineage>
</organism>
<dbReference type="RefSeq" id="XP_007315864.1">
    <property type="nucleotide sequence ID" value="XM_007315802.1"/>
</dbReference>
<sequence length="174" mass="19088">MPTTRTEDLLIGRRGLRIDRIIAMPPGSGGQYGMKFVDTSKHASHKSTSDDTVVQSSSNDTMWNLRQDSDNDGLFTIQSASTSKYATPASGTAKAGDKVLAGSDSFKWTIKETNTEKHYNTVYLDPNASVPLVWYVADDKDKTSVTLADSSKVSAEWILEKFSKFPDPKDVITS</sequence>
<dbReference type="AlphaFoldDB" id="F8NPY5"/>
<dbReference type="HOGENOM" id="CLU_1541030_0_0_1"/>
<evidence type="ECO:0000313" key="1">
    <source>
        <dbReference type="EMBL" id="EGO27773.1"/>
    </source>
</evidence>
<dbReference type="InterPro" id="IPR035992">
    <property type="entry name" value="Ricin_B-like_lectins"/>
</dbReference>
<dbReference type="SUPFAM" id="SSF50370">
    <property type="entry name" value="Ricin B-like lectins"/>
    <property type="match status" value="1"/>
</dbReference>
<dbReference type="Proteomes" id="UP000008064">
    <property type="component" value="Unassembled WGS sequence"/>
</dbReference>
<name>F8NPY5_SERL9</name>
<proteinExistence type="predicted"/>
<dbReference type="Gene3D" id="2.80.10.50">
    <property type="match status" value="1"/>
</dbReference>
<reference evidence="1" key="1">
    <citation type="submission" date="2011-04" db="EMBL/GenBank/DDBJ databases">
        <title>Evolution of plant cell wall degrading machinery underlies the functional diversity of forest fungi.</title>
        <authorList>
            <consortium name="US DOE Joint Genome Institute (JGI-PGF)"/>
            <person name="Eastwood D.C."/>
            <person name="Floudas D."/>
            <person name="Binder M."/>
            <person name="Majcherczyk A."/>
            <person name="Schneider P."/>
            <person name="Aerts A."/>
            <person name="Asiegbu F.O."/>
            <person name="Baker S.E."/>
            <person name="Barry K."/>
            <person name="Bendiksby M."/>
            <person name="Blumentritt M."/>
            <person name="Coutinho P.M."/>
            <person name="Cullen D."/>
            <person name="Cullen D."/>
            <person name="Gathman A."/>
            <person name="Goodell B."/>
            <person name="Henrissat B."/>
            <person name="Ihrmark K."/>
            <person name="Kauserud H."/>
            <person name="Kohler A."/>
            <person name="LaButti K."/>
            <person name="Lapidus A."/>
            <person name="Lavin J.L."/>
            <person name="Lee Y.-H."/>
            <person name="Lindquist E."/>
            <person name="Lilly W."/>
            <person name="Lucas S."/>
            <person name="Morin E."/>
            <person name="Murat C."/>
            <person name="Oguiza J.A."/>
            <person name="Park J."/>
            <person name="Pisabarro A.G."/>
            <person name="Riley R."/>
            <person name="Rosling A."/>
            <person name="Salamov A."/>
            <person name="Schmidt O."/>
            <person name="Schmutz J."/>
            <person name="Skrede I."/>
            <person name="Stenlid J."/>
            <person name="Wiebenga A."/>
            <person name="Xie X."/>
            <person name="Kues U."/>
            <person name="Hibbett D.S."/>
            <person name="Hoffmeister D."/>
            <person name="Hogberg N."/>
            <person name="Martin F."/>
            <person name="Grigoriev I.V."/>
            <person name="Watkinson S.C."/>
        </authorList>
    </citation>
    <scope>NUCLEOTIDE SEQUENCE</scope>
    <source>
        <strain evidence="1">S7.9</strain>
    </source>
</reference>
<dbReference type="GeneID" id="18818280"/>
<protein>
    <submittedName>
        <fullName evidence="1">Uncharacterized protein</fullName>
    </submittedName>
</protein>
<gene>
    <name evidence="1" type="ORF">SERLADRAFT_461822</name>
</gene>